<dbReference type="InterPro" id="IPR036412">
    <property type="entry name" value="HAD-like_sf"/>
</dbReference>
<dbReference type="InterPro" id="IPR023214">
    <property type="entry name" value="HAD_sf"/>
</dbReference>
<evidence type="ECO:0000313" key="3">
    <source>
        <dbReference type="EMBL" id="EYC50039.1"/>
    </source>
</evidence>
<dbReference type="Proteomes" id="UP000023268">
    <property type="component" value="Unassembled WGS sequence"/>
</dbReference>
<dbReference type="Gene3D" id="3.40.50.1000">
    <property type="entry name" value="HAD superfamily/HAD-like"/>
    <property type="match status" value="1"/>
</dbReference>
<dbReference type="RefSeq" id="WP_035604401.1">
    <property type="nucleotide sequence ID" value="NZ_JEMG01000001.1"/>
</dbReference>
<sequence length="199" mass="22015">MSKGIIALDADGVLLDYGLAYASAWQKAFGVYPQERDPLAYWPMDRWQVERLEGDRLAQFRSAFDSNFWAAIPPVPGAIEACQLLASAGFELVCVTALPDEFRMARERNLQAHGFPIDMVHSTDNVATPVSPKADTLNALRPVAFVDDYLPYFVGVDAGIHRALITREVNGSPNSGELLAHIDSRHKDLLAFSRAWIAQ</sequence>
<organism evidence="3 4">
    <name type="scientific">Hylemonella gracilis str. Niagara R</name>
    <dbReference type="NCBI Taxonomy" id="1458275"/>
    <lineage>
        <taxon>Bacteria</taxon>
        <taxon>Pseudomonadati</taxon>
        <taxon>Pseudomonadota</taxon>
        <taxon>Betaproteobacteria</taxon>
        <taxon>Burkholderiales</taxon>
        <taxon>Comamonadaceae</taxon>
        <taxon>Hylemonella</taxon>
    </lineage>
</organism>
<dbReference type="EMBL" id="JEMG01000001">
    <property type="protein sequence ID" value="EYC50039.1"/>
    <property type="molecule type" value="Genomic_DNA"/>
</dbReference>
<dbReference type="SUPFAM" id="SSF56784">
    <property type="entry name" value="HAD-like"/>
    <property type="match status" value="1"/>
</dbReference>
<reference evidence="3 4" key="1">
    <citation type="submission" date="2014-02" db="EMBL/GenBank/DDBJ databases">
        <title>Draft Genome of Hylemonella gracilis isolated from the Niagara River.</title>
        <authorList>
            <person name="Pawlowski D.R."/>
            <person name="Koudelka G.B."/>
        </authorList>
    </citation>
    <scope>NUCLEOTIDE SEQUENCE [LARGE SCALE GENOMIC DNA]</scope>
    <source>
        <strain evidence="3 4">Niagara R</strain>
    </source>
</reference>
<comment type="similarity">
    <text evidence="1">Belongs to the 5'(3')-deoxyribonucleotidase family.</text>
</comment>
<dbReference type="eggNOG" id="COG0546">
    <property type="taxonomic scope" value="Bacteria"/>
</dbReference>
<proteinExistence type="inferred from homology"/>
<dbReference type="OrthoDB" id="8794292at2"/>
<keyword evidence="3" id="KW-0808">Transferase</keyword>
<evidence type="ECO:0000256" key="2">
    <source>
        <dbReference type="PIRSR" id="PIRSR610708-1"/>
    </source>
</evidence>
<evidence type="ECO:0000256" key="1">
    <source>
        <dbReference type="ARBA" id="ARBA00009589"/>
    </source>
</evidence>
<name>A0A016XD96_9BURK</name>
<dbReference type="AlphaFoldDB" id="A0A016XD96"/>
<feature type="active site" description="Nucleophile" evidence="2">
    <location>
        <position position="9"/>
    </location>
</feature>
<dbReference type="GO" id="GO:0008253">
    <property type="term" value="F:5'-nucleotidase activity"/>
    <property type="evidence" value="ECO:0007669"/>
    <property type="project" value="InterPro"/>
</dbReference>
<dbReference type="Pfam" id="PF06941">
    <property type="entry name" value="NT5C"/>
    <property type="match status" value="1"/>
</dbReference>
<comment type="caution">
    <text evidence="3">The sequence shown here is derived from an EMBL/GenBank/DDBJ whole genome shotgun (WGS) entry which is preliminary data.</text>
</comment>
<dbReference type="InterPro" id="IPR010708">
    <property type="entry name" value="5'(3')-deoxyribonucleotidase"/>
</dbReference>
<dbReference type="GO" id="GO:0016740">
    <property type="term" value="F:transferase activity"/>
    <property type="evidence" value="ECO:0007669"/>
    <property type="project" value="UniProtKB-KW"/>
</dbReference>
<dbReference type="STRING" id="1458275.AZ34_02405"/>
<accession>A0A016XD96</accession>
<protein>
    <submittedName>
        <fullName evidence="3">Phosphate acetyltransferase</fullName>
    </submittedName>
</protein>
<feature type="active site" description="Proton donor" evidence="2">
    <location>
        <position position="11"/>
    </location>
</feature>
<gene>
    <name evidence="3" type="ORF">AZ34_02405</name>
</gene>
<evidence type="ECO:0000313" key="4">
    <source>
        <dbReference type="Proteomes" id="UP000023268"/>
    </source>
</evidence>
<dbReference type="GO" id="GO:0009264">
    <property type="term" value="P:deoxyribonucleotide catabolic process"/>
    <property type="evidence" value="ECO:0007669"/>
    <property type="project" value="InterPro"/>
</dbReference>